<dbReference type="InterPro" id="IPR007709">
    <property type="entry name" value="N-FG_amidohydro"/>
</dbReference>
<organism evidence="1 2">
    <name type="scientific">Pontixanthobacter luteolus</name>
    <dbReference type="NCBI Taxonomy" id="295089"/>
    <lineage>
        <taxon>Bacteria</taxon>
        <taxon>Pseudomonadati</taxon>
        <taxon>Pseudomonadota</taxon>
        <taxon>Alphaproteobacteria</taxon>
        <taxon>Sphingomonadales</taxon>
        <taxon>Erythrobacteraceae</taxon>
        <taxon>Pontixanthobacter</taxon>
    </lineage>
</organism>
<comment type="caution">
    <text evidence="1">The sequence shown here is derived from an EMBL/GenBank/DDBJ whole genome shotgun (WGS) entry which is preliminary data.</text>
</comment>
<dbReference type="GO" id="GO:0016787">
    <property type="term" value="F:hydrolase activity"/>
    <property type="evidence" value="ECO:0007669"/>
    <property type="project" value="UniProtKB-KW"/>
</dbReference>
<keyword evidence="2" id="KW-1185">Reference proteome</keyword>
<reference evidence="1 2" key="1">
    <citation type="submission" date="2019-12" db="EMBL/GenBank/DDBJ databases">
        <title>Genomic-based taxomic classification of the family Erythrobacteraceae.</title>
        <authorList>
            <person name="Xu L."/>
        </authorList>
    </citation>
    <scope>NUCLEOTIDE SEQUENCE [LARGE SCALE GENOMIC DNA]</scope>
    <source>
        <strain evidence="1 2">SW-109</strain>
    </source>
</reference>
<protein>
    <submittedName>
        <fullName evidence="1">N-formylglutamate amidohydrolase</fullName>
    </submittedName>
</protein>
<dbReference type="RefSeq" id="WP_160729586.1">
    <property type="nucleotide sequence ID" value="NZ_CANLWR010000001.1"/>
</dbReference>
<accession>A0A6I4UXP4</accession>
<sequence>MTDDVPIPVVVAVPHAGRTYPENLVQRMRRPEYSQVRLEDRYIDHVGTAAARQTGAGLLLAHAPRAMLDLNRAADDMDWEMVAGGASSPAKHSIANRRARSGLGLVPRRLPGLGEIWTGQMERAELDARITNIHSPYHSALAEMLERVRDKWGAALLVDLHSMPPLRKMHEDDRAAQFVIGDRFGASADDRIVAAALQNLADQGAIVAHNRPYAGGYVLDRHSSPGRGIHAIQLEVCRSTYLDGSLTTTTDKLPEVASVVASLVRVLGELVARLGRSGALPLAAE</sequence>
<dbReference type="Proteomes" id="UP000471435">
    <property type="component" value="Unassembled WGS sequence"/>
</dbReference>
<evidence type="ECO:0000313" key="2">
    <source>
        <dbReference type="Proteomes" id="UP000471435"/>
    </source>
</evidence>
<name>A0A6I4UXP4_9SPHN</name>
<dbReference type="AlphaFoldDB" id="A0A6I4UXP4"/>
<evidence type="ECO:0000313" key="1">
    <source>
        <dbReference type="EMBL" id="MXP46343.1"/>
    </source>
</evidence>
<dbReference type="Pfam" id="PF05013">
    <property type="entry name" value="FGase"/>
    <property type="match status" value="1"/>
</dbReference>
<dbReference type="SUPFAM" id="SSF53187">
    <property type="entry name" value="Zn-dependent exopeptidases"/>
    <property type="match status" value="1"/>
</dbReference>
<dbReference type="EMBL" id="WTYP01000001">
    <property type="protein sequence ID" value="MXP46343.1"/>
    <property type="molecule type" value="Genomic_DNA"/>
</dbReference>
<gene>
    <name evidence="1" type="ORF">GRI43_02905</name>
</gene>
<proteinExistence type="predicted"/>
<dbReference type="Gene3D" id="3.40.630.40">
    <property type="entry name" value="Zn-dependent exopeptidases"/>
    <property type="match status" value="1"/>
</dbReference>
<keyword evidence="1" id="KW-0378">Hydrolase</keyword>
<dbReference type="OrthoDB" id="9802050at2"/>